<dbReference type="RefSeq" id="WP_279678981.1">
    <property type="nucleotide sequence ID" value="NZ_JAOCCL010000018.1"/>
</dbReference>
<proteinExistence type="predicted"/>
<evidence type="ECO:0000313" key="1">
    <source>
        <dbReference type="EMBL" id="MDH0826570.1"/>
    </source>
</evidence>
<reference evidence="1" key="1">
    <citation type="submission" date="2022-09" db="EMBL/GenBank/DDBJ databases">
        <title>Intensive care unit water sources are persistently colonized with multi-drug resistant bacteria and are the site of extensive horizontal gene transfer of antibiotic resistance genes.</title>
        <authorList>
            <person name="Diorio-Toth L."/>
        </authorList>
    </citation>
    <scope>NUCLEOTIDE SEQUENCE</scope>
    <source>
        <strain evidence="1">GD03885</strain>
    </source>
</reference>
<evidence type="ECO:0000313" key="2">
    <source>
        <dbReference type="Proteomes" id="UP001160116"/>
    </source>
</evidence>
<dbReference type="Proteomes" id="UP001160116">
    <property type="component" value="Unassembled WGS sequence"/>
</dbReference>
<organism evidence="1 2">
    <name type="scientific">Acinetobacter johnsonii</name>
    <dbReference type="NCBI Taxonomy" id="40214"/>
    <lineage>
        <taxon>Bacteria</taxon>
        <taxon>Pseudomonadati</taxon>
        <taxon>Pseudomonadota</taxon>
        <taxon>Gammaproteobacteria</taxon>
        <taxon>Moraxellales</taxon>
        <taxon>Moraxellaceae</taxon>
        <taxon>Acinetobacter</taxon>
    </lineage>
</organism>
<dbReference type="AlphaFoldDB" id="A0AA42MA24"/>
<gene>
    <name evidence="1" type="ORF">N5C97_08660</name>
</gene>
<accession>A0AA42MA24</accession>
<name>A0AA42MA24_ACIJO</name>
<dbReference type="EMBL" id="JAOCCL010000018">
    <property type="protein sequence ID" value="MDH0826570.1"/>
    <property type="molecule type" value="Genomic_DNA"/>
</dbReference>
<comment type="caution">
    <text evidence="1">The sequence shown here is derived from an EMBL/GenBank/DDBJ whole genome shotgun (WGS) entry which is preliminary data.</text>
</comment>
<protein>
    <submittedName>
        <fullName evidence="1">Uncharacterized protein</fullName>
    </submittedName>
</protein>
<sequence length="326" mass="37003">MTNITSIIDKESGIQYQGVEDRSSRRGLYSINGLIIGQFRRGRFDKPMTITDGNIRSQLGYDPKNPHYVAVQDVLSSGVPSVQVLRVNNESPSIDPQPPKDEHEIELFDYAVVRYIWEESGGLDLDTRTLVIDPPRNIAVGWGRFSNDDNFLHWVGDNTSSGVESVLIDMSSLRKFYPNQKNFVFWFKSFWYSVVNSGNFKLQVETYKGGQMVINNEYNYQNVDGQLLQNLTMDCQVGKSQSSEYEGFLVAQLTLNIDKKKGELVKKVDSDYREISFTSSSGITIFRGDLKDLELSTVSNHTLFNGSNLMEPLIIRNSSNVILFEK</sequence>